<evidence type="ECO:0000256" key="1">
    <source>
        <dbReference type="ARBA" id="ARBA00005801"/>
    </source>
</evidence>
<name>A0ABX0VSB5_9ENTR</name>
<keyword evidence="6" id="KW-1185">Reference proteome</keyword>
<dbReference type="PRINTS" id="PR00864">
    <property type="entry name" value="PREPILNPTASE"/>
</dbReference>
<feature type="transmembrane region" description="Helical" evidence="3">
    <location>
        <begin position="36"/>
        <end position="52"/>
    </location>
</feature>
<gene>
    <name evidence="5" type="ORF">E2L00_21355</name>
</gene>
<evidence type="ECO:0000259" key="4">
    <source>
        <dbReference type="Pfam" id="PF01478"/>
    </source>
</evidence>
<comment type="similarity">
    <text evidence="1 2">Belongs to the peptidase A24 family.</text>
</comment>
<dbReference type="Pfam" id="PF01478">
    <property type="entry name" value="Peptidase_A24"/>
    <property type="match status" value="1"/>
</dbReference>
<sequence>MVIHPSLPTLAFIFVYVALLLRLSWIDVRQRLLPDYLNYSLLWSGLLFHVFISPHSLASAVTGAVVGYLSLWSLFWCYFFVRKCAGIGYGDMKLLAALGAWHGWQTLPWLVLIAALCGLVMAGITKFWRASSDGLFTTPLPFGPCLAIAGGVTGWFNHFPLKVNDLNWLL</sequence>
<proteinExistence type="inferred from homology"/>
<comment type="caution">
    <text evidence="5">The sequence shown here is derived from an EMBL/GenBank/DDBJ whole genome shotgun (WGS) entry which is preliminary data.</text>
</comment>
<evidence type="ECO:0000256" key="3">
    <source>
        <dbReference type="SAM" id="Phobius"/>
    </source>
</evidence>
<dbReference type="PANTHER" id="PTHR30487:SF0">
    <property type="entry name" value="PREPILIN LEADER PEPTIDASE_N-METHYLTRANSFERASE-RELATED"/>
    <property type="match status" value="1"/>
</dbReference>
<dbReference type="InterPro" id="IPR000045">
    <property type="entry name" value="Prepilin_IV_endopep_pep"/>
</dbReference>
<dbReference type="InterPro" id="IPR014032">
    <property type="entry name" value="Peptidase_A24A_bac"/>
</dbReference>
<keyword evidence="3" id="KW-1133">Transmembrane helix</keyword>
<keyword evidence="3" id="KW-0812">Transmembrane</keyword>
<accession>A0ABX0VSB5</accession>
<dbReference type="Proteomes" id="UP000697927">
    <property type="component" value="Unassembled WGS sequence"/>
</dbReference>
<evidence type="ECO:0000313" key="5">
    <source>
        <dbReference type="EMBL" id="NIY49984.1"/>
    </source>
</evidence>
<evidence type="ECO:0000256" key="2">
    <source>
        <dbReference type="RuleBase" id="RU003793"/>
    </source>
</evidence>
<protein>
    <submittedName>
        <fullName evidence="5">Prepilin peptidase</fullName>
    </submittedName>
</protein>
<reference evidence="5 6" key="1">
    <citation type="journal article" date="2020" name="Microorganisms">
        <title>Polyphasic Characterisation of Cedecea colo sp. nov., a New Enteric Bacterium Isolated from the Koala Hindgut.</title>
        <authorList>
            <person name="Boath J.M."/>
            <person name="Dakhal S."/>
            <person name="Van T.T.H."/>
            <person name="Moore R.J."/>
            <person name="Dekiwadia C."/>
            <person name="Macreadie I.G."/>
        </authorList>
    </citation>
    <scope>NUCLEOTIDE SEQUENCE [LARGE SCALE GENOMIC DNA]</scope>
    <source>
        <strain evidence="5 6">ZA</strain>
    </source>
</reference>
<keyword evidence="3" id="KW-0472">Membrane</keyword>
<dbReference type="InterPro" id="IPR050882">
    <property type="entry name" value="Prepilin_peptidase/N-MTase"/>
</dbReference>
<feature type="transmembrane region" description="Helical" evidence="3">
    <location>
        <begin position="6"/>
        <end position="24"/>
    </location>
</feature>
<organism evidence="5 6">
    <name type="scientific">Cedecea colo</name>
    <dbReference type="NCBI Taxonomy" id="2552946"/>
    <lineage>
        <taxon>Bacteria</taxon>
        <taxon>Pseudomonadati</taxon>
        <taxon>Pseudomonadota</taxon>
        <taxon>Gammaproteobacteria</taxon>
        <taxon>Enterobacterales</taxon>
        <taxon>Enterobacteriaceae</taxon>
        <taxon>Cedecea</taxon>
    </lineage>
</organism>
<feature type="domain" description="Prepilin type IV endopeptidase peptidase" evidence="4">
    <location>
        <begin position="15"/>
        <end position="122"/>
    </location>
</feature>
<feature type="transmembrane region" description="Helical" evidence="3">
    <location>
        <begin position="140"/>
        <end position="159"/>
    </location>
</feature>
<evidence type="ECO:0000313" key="6">
    <source>
        <dbReference type="Proteomes" id="UP000697927"/>
    </source>
</evidence>
<feature type="transmembrane region" description="Helical" evidence="3">
    <location>
        <begin position="110"/>
        <end position="128"/>
    </location>
</feature>
<dbReference type="PANTHER" id="PTHR30487">
    <property type="entry name" value="TYPE 4 PREPILIN-LIKE PROTEINS LEADER PEPTIDE-PROCESSING ENZYME"/>
    <property type="match status" value="1"/>
</dbReference>
<dbReference type="EMBL" id="SOYS01000017">
    <property type="protein sequence ID" value="NIY49984.1"/>
    <property type="molecule type" value="Genomic_DNA"/>
</dbReference>
<dbReference type="RefSeq" id="WP_167615008.1">
    <property type="nucleotide sequence ID" value="NZ_SOYS01000017.1"/>
</dbReference>
<feature type="transmembrane region" description="Helical" evidence="3">
    <location>
        <begin position="58"/>
        <end position="79"/>
    </location>
</feature>
<dbReference type="Gene3D" id="1.20.120.1220">
    <property type="match status" value="1"/>
</dbReference>